<comment type="caution">
    <text evidence="7">The sequence shown here is derived from an EMBL/GenBank/DDBJ whole genome shotgun (WGS) entry which is preliminary data.</text>
</comment>
<evidence type="ECO:0000256" key="1">
    <source>
        <dbReference type="ARBA" id="ARBA00023157"/>
    </source>
</evidence>
<dbReference type="Pfam" id="PF13574">
    <property type="entry name" value="Reprolysin_2"/>
    <property type="match status" value="1"/>
</dbReference>
<keyword evidence="2" id="KW-0862">Zinc</keyword>
<name>A0AA39GVF2_9BILA</name>
<comment type="caution">
    <text evidence="2">Lacks conserved residue(s) required for the propagation of feature annotation.</text>
</comment>
<accession>A0AA39GVF2</accession>
<dbReference type="InterPro" id="IPR001590">
    <property type="entry name" value="Peptidase_M12B"/>
</dbReference>
<dbReference type="AlphaFoldDB" id="A0AA39GVF2"/>
<dbReference type="InterPro" id="IPR036436">
    <property type="entry name" value="Disintegrin_dom_sf"/>
</dbReference>
<dbReference type="Gene3D" id="3.40.390.10">
    <property type="entry name" value="Collagenase (Catalytic Domain)"/>
    <property type="match status" value="1"/>
</dbReference>
<dbReference type="GO" id="GO:0004222">
    <property type="term" value="F:metalloendopeptidase activity"/>
    <property type="evidence" value="ECO:0007669"/>
    <property type="project" value="InterPro"/>
</dbReference>
<dbReference type="Pfam" id="PF00200">
    <property type="entry name" value="Disintegrin"/>
    <property type="match status" value="1"/>
</dbReference>
<evidence type="ECO:0000256" key="4">
    <source>
        <dbReference type="SAM" id="SignalP"/>
    </source>
</evidence>
<keyword evidence="3" id="KW-1133">Transmembrane helix</keyword>
<dbReference type="SUPFAM" id="SSF55486">
    <property type="entry name" value="Metalloproteases ('zincins'), catalytic domain"/>
    <property type="match status" value="1"/>
</dbReference>
<keyword evidence="3" id="KW-0812">Transmembrane</keyword>
<feature type="binding site" evidence="2">
    <location>
        <position position="405"/>
    </location>
    <ligand>
        <name>Zn(2+)</name>
        <dbReference type="ChEBI" id="CHEBI:29105"/>
        <note>catalytic</note>
    </ligand>
</feature>
<feature type="domain" description="Disintegrin" evidence="5">
    <location>
        <begin position="463"/>
        <end position="558"/>
    </location>
</feature>
<dbReference type="SMART" id="SM00050">
    <property type="entry name" value="DISIN"/>
    <property type="match status" value="1"/>
</dbReference>
<reference evidence="7" key="1">
    <citation type="submission" date="2023-06" db="EMBL/GenBank/DDBJ databases">
        <title>Genomic analysis of the entomopathogenic nematode Steinernema hermaphroditum.</title>
        <authorList>
            <person name="Schwarz E.M."/>
            <person name="Heppert J.K."/>
            <person name="Baniya A."/>
            <person name="Schwartz H.T."/>
            <person name="Tan C.-H."/>
            <person name="Antoshechkin I."/>
            <person name="Sternberg P.W."/>
            <person name="Goodrich-Blair H."/>
            <person name="Dillman A.R."/>
        </authorList>
    </citation>
    <scope>NUCLEOTIDE SEQUENCE</scope>
    <source>
        <strain evidence="7">PS9179</strain>
        <tissue evidence="7">Whole animal</tissue>
    </source>
</reference>
<dbReference type="PANTHER" id="PTHR45702:SF6">
    <property type="entry name" value="DISINTEGRIN AND METALLOPROTEINASE DOMAIN-CONTAINING PROTEIN 17"/>
    <property type="match status" value="1"/>
</dbReference>
<dbReference type="GO" id="GO:0046872">
    <property type="term" value="F:metal ion binding"/>
    <property type="evidence" value="ECO:0007669"/>
    <property type="project" value="UniProtKB-KW"/>
</dbReference>
<feature type="binding site" evidence="2">
    <location>
        <position position="395"/>
    </location>
    <ligand>
        <name>Zn(2+)</name>
        <dbReference type="ChEBI" id="CHEBI:29105"/>
        <note>catalytic</note>
    </ligand>
</feature>
<keyword evidence="1" id="KW-1015">Disulfide bond</keyword>
<dbReference type="GO" id="GO:0007219">
    <property type="term" value="P:Notch signaling pathway"/>
    <property type="evidence" value="ECO:0007669"/>
    <property type="project" value="TreeGrafter"/>
</dbReference>
<evidence type="ECO:0000256" key="3">
    <source>
        <dbReference type="SAM" id="Phobius"/>
    </source>
</evidence>
<organism evidence="7 8">
    <name type="scientific">Steinernema hermaphroditum</name>
    <dbReference type="NCBI Taxonomy" id="289476"/>
    <lineage>
        <taxon>Eukaryota</taxon>
        <taxon>Metazoa</taxon>
        <taxon>Ecdysozoa</taxon>
        <taxon>Nematoda</taxon>
        <taxon>Chromadorea</taxon>
        <taxon>Rhabditida</taxon>
        <taxon>Tylenchina</taxon>
        <taxon>Panagrolaimomorpha</taxon>
        <taxon>Strongyloidoidea</taxon>
        <taxon>Steinernematidae</taxon>
        <taxon>Steinernema</taxon>
    </lineage>
</organism>
<dbReference type="PROSITE" id="PS50214">
    <property type="entry name" value="DISINTEGRIN_2"/>
    <property type="match status" value="1"/>
</dbReference>
<dbReference type="SUPFAM" id="SSF57552">
    <property type="entry name" value="Blood coagulation inhibitor (disintegrin)"/>
    <property type="match status" value="1"/>
</dbReference>
<feature type="signal peptide" evidence="4">
    <location>
        <begin position="1"/>
        <end position="18"/>
    </location>
</feature>
<dbReference type="EMBL" id="JAUCMV010000005">
    <property type="protein sequence ID" value="KAK0393899.1"/>
    <property type="molecule type" value="Genomic_DNA"/>
</dbReference>
<evidence type="ECO:0008006" key="9">
    <source>
        <dbReference type="Google" id="ProtNLM"/>
    </source>
</evidence>
<dbReference type="InterPro" id="IPR001762">
    <property type="entry name" value="Disintegrin_dom"/>
</dbReference>
<sequence length="714" mass="80019">MELRHFLLAATLLLNILADDDELNLHGRISRYEIVRVSKRIVKRSAPFYSHPPDEHLTFHVFGRTLNVILTPGFSAIHPLLEVFGVYRNVTEAVKIDANQFFTGRLKEDYKADAFFSHNDGKGIIGRIDFQNDSLFFEPAAAHRPNPSVKPYDDEEVLVYHASDVISNHSGNLLIDRSNDFYLHRAVSPKYPSVFERLARQKRQLDVDAEPVKLSRCPIKLVADYTFYQVIGHGNIAYTSRYLISMIERVNSIFTKVDFGIDTRGQHLIGIGLMIKEIRVHREFNDRPKYNNNHVRNVDSLALLDDFAKYEADRNFCLVHLVTAKVLAEGVLGIAYAGQMFAESELPGNVPGICGGSEFCDNTNQYHCLNAAVTSVMGMTGERLSTRETDLVMAHEFGHNFGAKHDNDAGCIPASNKGGSFLMHPNAVRGYDPNNYKFSPCSIYGMNMVMSRHASKCFVAPVVSYCGNGVVEPTEDCDAGVDDDRNRDSCCTANCKFRHISSSDKAVCSPSNSICCEQTCTVSPSTVTCHHGAPDRCIAPTNCTGNSVDCPPLKPMPDGSPCYDNGECQNGVCMSFCQKHGLESCLCENEAQSCLRCCRESVDSPCIPHKSRQLMLNGSRCFYGVCNNGLCEKSTTDFVRYFQTFWTDPIFFVRLTRNNWVFIVIVISLMVWIPISYCVTHNDELERKESRKRRMQDRPTLTAAFKIGSQESIS</sequence>
<dbReference type="InterPro" id="IPR024079">
    <property type="entry name" value="MetalloPept_cat_dom_sf"/>
</dbReference>
<keyword evidence="2" id="KW-0479">Metal-binding</keyword>
<evidence type="ECO:0000259" key="6">
    <source>
        <dbReference type="PROSITE" id="PS50215"/>
    </source>
</evidence>
<evidence type="ECO:0000313" key="7">
    <source>
        <dbReference type="EMBL" id="KAK0393899.1"/>
    </source>
</evidence>
<dbReference type="PANTHER" id="PTHR45702">
    <property type="entry name" value="ADAM10/ADAM17 METALLOPEPTIDASE FAMILY MEMBER"/>
    <property type="match status" value="1"/>
</dbReference>
<keyword evidence="4" id="KW-0732">Signal</keyword>
<feature type="binding site" evidence="2">
    <location>
        <position position="399"/>
    </location>
    <ligand>
        <name>Zn(2+)</name>
        <dbReference type="ChEBI" id="CHEBI:29105"/>
        <note>catalytic</note>
    </ligand>
</feature>
<dbReference type="FunFam" id="4.10.70.10:FF:000003">
    <property type="entry name" value="Disintegrin and metalloproteinase domain-containing protein 17"/>
    <property type="match status" value="1"/>
</dbReference>
<feature type="active site" evidence="2">
    <location>
        <position position="396"/>
    </location>
</feature>
<dbReference type="Gene3D" id="4.10.70.30">
    <property type="match status" value="1"/>
</dbReference>
<feature type="chain" id="PRO_5041259759" description="Peptidase M12B domain-containing protein" evidence="4">
    <location>
        <begin position="19"/>
        <end position="714"/>
    </location>
</feature>
<feature type="transmembrane region" description="Helical" evidence="3">
    <location>
        <begin position="660"/>
        <end position="679"/>
    </location>
</feature>
<evidence type="ECO:0000259" key="5">
    <source>
        <dbReference type="PROSITE" id="PS50214"/>
    </source>
</evidence>
<protein>
    <recommendedName>
        <fullName evidence="9">Peptidase M12B domain-containing protein</fullName>
    </recommendedName>
</protein>
<dbReference type="InterPro" id="IPR051489">
    <property type="entry name" value="ADAM_Metalloproteinase"/>
</dbReference>
<proteinExistence type="predicted"/>
<feature type="domain" description="Peptidase M12B" evidence="6">
    <location>
        <begin position="215"/>
        <end position="462"/>
    </location>
</feature>
<dbReference type="InterPro" id="IPR032029">
    <property type="entry name" value="ADAM17_MPD"/>
</dbReference>
<keyword evidence="8" id="KW-1185">Reference proteome</keyword>
<evidence type="ECO:0000256" key="2">
    <source>
        <dbReference type="PROSITE-ProRule" id="PRU00276"/>
    </source>
</evidence>
<dbReference type="Gene3D" id="4.10.70.10">
    <property type="entry name" value="Disintegrin domain"/>
    <property type="match status" value="1"/>
</dbReference>
<keyword evidence="3" id="KW-0472">Membrane</keyword>
<dbReference type="GO" id="GO:0005886">
    <property type="term" value="C:plasma membrane"/>
    <property type="evidence" value="ECO:0007669"/>
    <property type="project" value="TreeGrafter"/>
</dbReference>
<gene>
    <name evidence="7" type="ORF">QR680_000459</name>
</gene>
<dbReference type="Proteomes" id="UP001175271">
    <property type="component" value="Unassembled WGS sequence"/>
</dbReference>
<dbReference type="GO" id="GO:0006509">
    <property type="term" value="P:membrane protein ectodomain proteolysis"/>
    <property type="evidence" value="ECO:0007669"/>
    <property type="project" value="TreeGrafter"/>
</dbReference>
<evidence type="ECO:0000313" key="8">
    <source>
        <dbReference type="Proteomes" id="UP001175271"/>
    </source>
</evidence>
<dbReference type="Pfam" id="PF16698">
    <property type="entry name" value="ADAM17_MPD"/>
    <property type="match status" value="1"/>
</dbReference>
<dbReference type="PROSITE" id="PS50215">
    <property type="entry name" value="ADAM_MEPRO"/>
    <property type="match status" value="1"/>
</dbReference>